<dbReference type="AlphaFoldDB" id="A0A6I2M3K8"/>
<dbReference type="InterPro" id="IPR024488">
    <property type="entry name" value="DUF2777"/>
</dbReference>
<dbReference type="Pfam" id="PF10949">
    <property type="entry name" value="DUF2777"/>
    <property type="match status" value="1"/>
</dbReference>
<gene>
    <name evidence="1" type="ORF">GJU41_01680</name>
</gene>
<name>A0A6I2M3K8_9BACI</name>
<sequence length="188" mass="21837">MLSNQKHRLLERQERAHATGSIDIGEDQEFLFYDDVNEEVSILQLKPDETIEILLNDCWYTGTYLTDGQLSVPMGIHQLKTNDMLRIQKKVPFALEYMLKEFSDDSFLAFTAKLNALSFSIHDCIYCYNHMVFQEGKNDKQGVSFFQFDNEEAICGVQHHFSRGSKNEDRFEFTTCTGKRALLTQIQQ</sequence>
<comment type="caution">
    <text evidence="1">The sequence shown here is derived from an EMBL/GenBank/DDBJ whole genome shotgun (WGS) entry which is preliminary data.</text>
</comment>
<proteinExistence type="predicted"/>
<protein>
    <submittedName>
        <fullName evidence="1">DUF2777 family protein</fullName>
    </submittedName>
</protein>
<dbReference type="Proteomes" id="UP000441585">
    <property type="component" value="Unassembled WGS sequence"/>
</dbReference>
<organism evidence="1 2">
    <name type="scientific">Metabacillus idriensis</name>
    <dbReference type="NCBI Taxonomy" id="324768"/>
    <lineage>
        <taxon>Bacteria</taxon>
        <taxon>Bacillati</taxon>
        <taxon>Bacillota</taxon>
        <taxon>Bacilli</taxon>
        <taxon>Bacillales</taxon>
        <taxon>Bacillaceae</taxon>
        <taxon>Metabacillus</taxon>
    </lineage>
</organism>
<reference evidence="1 2" key="1">
    <citation type="submission" date="2019-11" db="EMBL/GenBank/DDBJ databases">
        <title>Bacillus idriensis genome.</title>
        <authorList>
            <person name="Konopka E.N."/>
            <person name="Newman J.D."/>
        </authorList>
    </citation>
    <scope>NUCLEOTIDE SEQUENCE [LARGE SCALE GENOMIC DNA]</scope>
    <source>
        <strain evidence="1 2">DSM 19097</strain>
    </source>
</reference>
<dbReference type="EMBL" id="WKKF01000001">
    <property type="protein sequence ID" value="MRX52668.1"/>
    <property type="molecule type" value="Genomic_DNA"/>
</dbReference>
<dbReference type="RefSeq" id="WP_154317886.1">
    <property type="nucleotide sequence ID" value="NZ_CAJGAA010000001.1"/>
</dbReference>
<evidence type="ECO:0000313" key="1">
    <source>
        <dbReference type="EMBL" id="MRX52668.1"/>
    </source>
</evidence>
<accession>A0A6I2M3K8</accession>
<evidence type="ECO:0000313" key="2">
    <source>
        <dbReference type="Proteomes" id="UP000441585"/>
    </source>
</evidence>
<keyword evidence="2" id="KW-1185">Reference proteome</keyword>